<organism evidence="3 4">
    <name type="scientific">Emergomyces pasteurianus Ep9510</name>
    <dbReference type="NCBI Taxonomy" id="1447872"/>
    <lineage>
        <taxon>Eukaryota</taxon>
        <taxon>Fungi</taxon>
        <taxon>Dikarya</taxon>
        <taxon>Ascomycota</taxon>
        <taxon>Pezizomycotina</taxon>
        <taxon>Eurotiomycetes</taxon>
        <taxon>Eurotiomycetidae</taxon>
        <taxon>Onygenales</taxon>
        <taxon>Ajellomycetaceae</taxon>
        <taxon>Emergomyces</taxon>
    </lineage>
</organism>
<feature type="region of interest" description="Disordered" evidence="1">
    <location>
        <begin position="88"/>
        <end position="111"/>
    </location>
</feature>
<dbReference type="AlphaFoldDB" id="A0A1J9QRM3"/>
<comment type="caution">
    <text evidence="3">The sequence shown here is derived from an EMBL/GenBank/DDBJ whole genome shotgun (WGS) entry which is preliminary data.</text>
</comment>
<dbReference type="EMBL" id="LGRN01000024">
    <property type="protein sequence ID" value="OJD18839.1"/>
    <property type="molecule type" value="Genomic_DNA"/>
</dbReference>
<keyword evidence="2" id="KW-0472">Membrane</keyword>
<evidence type="ECO:0000313" key="3">
    <source>
        <dbReference type="EMBL" id="OJD18839.1"/>
    </source>
</evidence>
<feature type="compositionally biased region" description="Polar residues" evidence="1">
    <location>
        <begin position="202"/>
        <end position="226"/>
    </location>
</feature>
<dbReference type="STRING" id="1447872.A0A1J9QRM3"/>
<protein>
    <submittedName>
        <fullName evidence="3">Uncharacterized protein</fullName>
    </submittedName>
</protein>
<reference evidence="3 4" key="1">
    <citation type="submission" date="2015-07" db="EMBL/GenBank/DDBJ databases">
        <title>Emmonsia species relationships and genome sequence.</title>
        <authorList>
            <consortium name="The Broad Institute Genomics Platform"/>
            <person name="Cuomo C.A."/>
            <person name="Munoz J.F."/>
            <person name="Imamovic A."/>
            <person name="Priest M.E."/>
            <person name="Young S."/>
            <person name="Clay O.K."/>
            <person name="McEwen J.G."/>
        </authorList>
    </citation>
    <scope>NUCLEOTIDE SEQUENCE [LARGE SCALE GENOMIC DNA]</scope>
    <source>
        <strain evidence="3 4">UAMH 9510</strain>
    </source>
</reference>
<sequence length="349" mass="38135">MAFFVDWELWAKMCFVLVLIYGTGVHIYNSLRLKKFSAEATTTAAAVRSPEKLEMGEDDIPFGSRAIERGIKIEGIWISNHNTPVGSPIWGTTPDTSRPPSLGSKSTLTFPLPPLPSKEGSDFLSPKAATFSRCKSASVSSPLPYPKFYKNANTSSSGINDRRAKSEFFSRNERESESGSRIPQSDNGYSEFEFGELGGVESSDQQQESGYSSINSRTAENGSSTYRNEESDFTPIATASENNIHLHDRSAGSGVLECVSGQGQYRSASGPPYEQAHLNPIENCRTIDNQNLSDLLSLHSHRRFSIAETGQLGNAARCEVAEIDRDHEKEDHAYAVVTHLSEPAAALVA</sequence>
<keyword evidence="2" id="KW-1133">Transmembrane helix</keyword>
<keyword evidence="2" id="KW-0812">Transmembrane</keyword>
<feature type="compositionally biased region" description="Basic and acidic residues" evidence="1">
    <location>
        <begin position="160"/>
        <end position="178"/>
    </location>
</feature>
<dbReference type="Proteomes" id="UP000182235">
    <property type="component" value="Unassembled WGS sequence"/>
</dbReference>
<feature type="region of interest" description="Disordered" evidence="1">
    <location>
        <begin position="145"/>
        <end position="229"/>
    </location>
</feature>
<evidence type="ECO:0000256" key="1">
    <source>
        <dbReference type="SAM" id="MobiDB-lite"/>
    </source>
</evidence>
<keyword evidence="4" id="KW-1185">Reference proteome</keyword>
<proteinExistence type="predicted"/>
<accession>A0A1J9QRM3</accession>
<name>A0A1J9QRM3_9EURO</name>
<evidence type="ECO:0000256" key="2">
    <source>
        <dbReference type="SAM" id="Phobius"/>
    </source>
</evidence>
<evidence type="ECO:0000313" key="4">
    <source>
        <dbReference type="Proteomes" id="UP000182235"/>
    </source>
</evidence>
<dbReference type="PANTHER" id="PTHR40623:SF2">
    <property type="entry name" value="INTEGRAL MEMBRANE PROTEIN"/>
    <property type="match status" value="1"/>
</dbReference>
<gene>
    <name evidence="3" type="ORF">AJ78_01172</name>
</gene>
<dbReference type="PANTHER" id="PTHR40623">
    <property type="entry name" value="INTEGRAL MEMBRANE PROTEIN"/>
    <property type="match status" value="1"/>
</dbReference>
<dbReference type="VEuPathDB" id="FungiDB:AJ78_01172"/>
<feature type="transmembrane region" description="Helical" evidence="2">
    <location>
        <begin position="9"/>
        <end position="28"/>
    </location>
</feature>
<dbReference type="OrthoDB" id="4184315at2759"/>